<feature type="transmembrane region" description="Helical" evidence="7">
    <location>
        <begin position="126"/>
        <end position="150"/>
    </location>
</feature>
<comment type="subcellular location">
    <subcellularLocation>
        <location evidence="1 7">Cell membrane</location>
        <topology evidence="1 7">Multi-pass membrane protein</topology>
    </subcellularLocation>
</comment>
<keyword evidence="2 7" id="KW-0813">Transport</keyword>
<keyword evidence="4 7" id="KW-0812">Transmembrane</keyword>
<dbReference type="RefSeq" id="WP_111255682.1">
    <property type="nucleotide sequence ID" value="NZ_POTW01000036.1"/>
</dbReference>
<dbReference type="GO" id="GO:0005886">
    <property type="term" value="C:plasma membrane"/>
    <property type="evidence" value="ECO:0007669"/>
    <property type="project" value="UniProtKB-SubCell"/>
</dbReference>
<dbReference type="Gene3D" id="1.10.3720.10">
    <property type="entry name" value="MetI-like"/>
    <property type="match status" value="1"/>
</dbReference>
<dbReference type="PANTHER" id="PTHR43744:SF12">
    <property type="entry name" value="ABC TRANSPORTER PERMEASE PROTEIN MG189-RELATED"/>
    <property type="match status" value="1"/>
</dbReference>
<feature type="transmembrane region" description="Helical" evidence="7">
    <location>
        <begin position="165"/>
        <end position="185"/>
    </location>
</feature>
<evidence type="ECO:0000256" key="7">
    <source>
        <dbReference type="RuleBase" id="RU363032"/>
    </source>
</evidence>
<keyword evidence="5 7" id="KW-1133">Transmembrane helix</keyword>
<accession>A0A2W2C3K5</accession>
<feature type="transmembrane region" description="Helical" evidence="7">
    <location>
        <begin position="263"/>
        <end position="283"/>
    </location>
</feature>
<dbReference type="Proteomes" id="UP000248764">
    <property type="component" value="Unassembled WGS sequence"/>
</dbReference>
<proteinExistence type="inferred from homology"/>
<dbReference type="CDD" id="cd06261">
    <property type="entry name" value="TM_PBP2"/>
    <property type="match status" value="1"/>
</dbReference>
<evidence type="ECO:0000256" key="3">
    <source>
        <dbReference type="ARBA" id="ARBA00022475"/>
    </source>
</evidence>
<evidence type="ECO:0000313" key="9">
    <source>
        <dbReference type="EMBL" id="PZF82567.1"/>
    </source>
</evidence>
<feature type="transmembrane region" description="Helical" evidence="7">
    <location>
        <begin position="95"/>
        <end position="119"/>
    </location>
</feature>
<keyword evidence="3" id="KW-1003">Cell membrane</keyword>
<feature type="domain" description="ABC transmembrane type-1" evidence="8">
    <location>
        <begin position="91"/>
        <end position="283"/>
    </location>
</feature>
<evidence type="ECO:0000256" key="6">
    <source>
        <dbReference type="ARBA" id="ARBA00023136"/>
    </source>
</evidence>
<dbReference type="AlphaFoldDB" id="A0A2W2C3K5"/>
<reference evidence="9 10" key="1">
    <citation type="submission" date="2018-01" db="EMBL/GenBank/DDBJ databases">
        <title>Draft genome sequence of Jiangella sp. GTF31.</title>
        <authorList>
            <person name="Sahin N."/>
            <person name="Ay H."/>
            <person name="Saygin H."/>
        </authorList>
    </citation>
    <scope>NUCLEOTIDE SEQUENCE [LARGE SCALE GENOMIC DNA]</scope>
    <source>
        <strain evidence="9 10">GTF31</strain>
    </source>
</reference>
<keyword evidence="10" id="KW-1185">Reference proteome</keyword>
<dbReference type="EMBL" id="POTW01000036">
    <property type="protein sequence ID" value="PZF82567.1"/>
    <property type="molecule type" value="Genomic_DNA"/>
</dbReference>
<comment type="similarity">
    <text evidence="7">Belongs to the binding-protein-dependent transport system permease family.</text>
</comment>
<gene>
    <name evidence="9" type="ORF">C1I92_16160</name>
</gene>
<organism evidence="9 10">
    <name type="scientific">Jiangella anatolica</name>
    <dbReference type="NCBI Taxonomy" id="2670374"/>
    <lineage>
        <taxon>Bacteria</taxon>
        <taxon>Bacillati</taxon>
        <taxon>Actinomycetota</taxon>
        <taxon>Actinomycetes</taxon>
        <taxon>Jiangellales</taxon>
        <taxon>Jiangellaceae</taxon>
        <taxon>Jiangella</taxon>
    </lineage>
</organism>
<evidence type="ECO:0000313" key="10">
    <source>
        <dbReference type="Proteomes" id="UP000248764"/>
    </source>
</evidence>
<dbReference type="GO" id="GO:0055085">
    <property type="term" value="P:transmembrane transport"/>
    <property type="evidence" value="ECO:0007669"/>
    <property type="project" value="InterPro"/>
</dbReference>
<feature type="transmembrane region" description="Helical" evidence="7">
    <location>
        <begin position="31"/>
        <end position="51"/>
    </location>
</feature>
<evidence type="ECO:0000259" key="8">
    <source>
        <dbReference type="PROSITE" id="PS50928"/>
    </source>
</evidence>
<dbReference type="InterPro" id="IPR035906">
    <property type="entry name" value="MetI-like_sf"/>
</dbReference>
<feature type="transmembrane region" description="Helical" evidence="7">
    <location>
        <begin position="218"/>
        <end position="239"/>
    </location>
</feature>
<dbReference type="PROSITE" id="PS50928">
    <property type="entry name" value="ABC_TM1"/>
    <property type="match status" value="1"/>
</dbReference>
<protein>
    <submittedName>
        <fullName evidence="9">ABC transporter permease</fullName>
    </submittedName>
</protein>
<evidence type="ECO:0000256" key="1">
    <source>
        <dbReference type="ARBA" id="ARBA00004651"/>
    </source>
</evidence>
<evidence type="ECO:0000256" key="2">
    <source>
        <dbReference type="ARBA" id="ARBA00022448"/>
    </source>
</evidence>
<evidence type="ECO:0000256" key="4">
    <source>
        <dbReference type="ARBA" id="ARBA00022692"/>
    </source>
</evidence>
<keyword evidence="6 7" id="KW-0472">Membrane</keyword>
<name>A0A2W2C3K5_9ACTN</name>
<sequence length="297" mass="32717">MTRRAAAAPVRGILSERDWGRRRTRAGWRGLHTVLFAGLVLFGALPLLWMIRAAASTTTDLVQRPLALWPDPAKWSNIADAWNLLGIDQYLLNTVWLVAGSWLVQLVVATAAGFALAVIRPWYGRFVYAALLATLFVPGTVTLVALYLTVLDLPGLGISIADTPWAIWLPAGAHAFNILLAKQFFETIPRELFEAAQVDGAGWFTVFRRIVLPMSRPILAVISLLSIMTAWKDFLWPLIVLPDPAMQPLSVALPRLAQNTDPAYLIAGLLIASIPPILVFLLFQRHIVRGIGFTGLK</sequence>
<comment type="caution">
    <text evidence="9">The sequence shown here is derived from an EMBL/GenBank/DDBJ whole genome shotgun (WGS) entry which is preliminary data.</text>
</comment>
<dbReference type="PANTHER" id="PTHR43744">
    <property type="entry name" value="ABC TRANSPORTER PERMEASE PROTEIN MG189-RELATED-RELATED"/>
    <property type="match status" value="1"/>
</dbReference>
<dbReference type="Pfam" id="PF00528">
    <property type="entry name" value="BPD_transp_1"/>
    <property type="match status" value="1"/>
</dbReference>
<dbReference type="SUPFAM" id="SSF161098">
    <property type="entry name" value="MetI-like"/>
    <property type="match status" value="1"/>
</dbReference>
<evidence type="ECO:0000256" key="5">
    <source>
        <dbReference type="ARBA" id="ARBA00022989"/>
    </source>
</evidence>
<dbReference type="InterPro" id="IPR000515">
    <property type="entry name" value="MetI-like"/>
</dbReference>